<dbReference type="Gene3D" id="2.130.10.10">
    <property type="entry name" value="YVTN repeat-like/Quinoprotein amine dehydrogenase"/>
    <property type="match status" value="1"/>
</dbReference>
<comment type="caution">
    <text evidence="6">The sequence shown here is derived from an EMBL/GenBank/DDBJ whole genome shotgun (WGS) entry which is preliminary data.</text>
</comment>
<dbReference type="InterPro" id="IPR045160">
    <property type="entry name" value="ATG16"/>
</dbReference>
<evidence type="ECO:0000256" key="1">
    <source>
        <dbReference type="ARBA" id="ARBA00009271"/>
    </source>
</evidence>
<feature type="region of interest" description="Disordered" evidence="4">
    <location>
        <begin position="1"/>
        <end position="21"/>
    </location>
</feature>
<feature type="domain" description="Autophagy-related protein 16" evidence="5">
    <location>
        <begin position="18"/>
        <end position="150"/>
    </location>
</feature>
<dbReference type="InterPro" id="IPR013923">
    <property type="entry name" value="Autophagy-rel_prot_16_dom"/>
</dbReference>
<evidence type="ECO:0000256" key="3">
    <source>
        <dbReference type="SAM" id="Coils"/>
    </source>
</evidence>
<keyword evidence="7" id="KW-1185">Reference proteome</keyword>
<evidence type="ECO:0000313" key="7">
    <source>
        <dbReference type="Proteomes" id="UP001558652"/>
    </source>
</evidence>
<organism evidence="6 7">
    <name type="scientific">Ranatra chinensis</name>
    <dbReference type="NCBI Taxonomy" id="642074"/>
    <lineage>
        <taxon>Eukaryota</taxon>
        <taxon>Metazoa</taxon>
        <taxon>Ecdysozoa</taxon>
        <taxon>Arthropoda</taxon>
        <taxon>Hexapoda</taxon>
        <taxon>Insecta</taxon>
        <taxon>Pterygota</taxon>
        <taxon>Neoptera</taxon>
        <taxon>Paraneoptera</taxon>
        <taxon>Hemiptera</taxon>
        <taxon>Heteroptera</taxon>
        <taxon>Panheteroptera</taxon>
        <taxon>Nepomorpha</taxon>
        <taxon>Nepidae</taxon>
        <taxon>Ranatrinae</taxon>
        <taxon>Ranatra</taxon>
    </lineage>
</organism>
<dbReference type="PANTHER" id="PTHR19878:SF8">
    <property type="entry name" value="AUTOPHAGY-RELATED 16, ISOFORM F"/>
    <property type="match status" value="1"/>
</dbReference>
<evidence type="ECO:0000313" key="6">
    <source>
        <dbReference type="EMBL" id="KAL1115833.1"/>
    </source>
</evidence>
<keyword evidence="2" id="KW-0853">WD repeat</keyword>
<evidence type="ECO:0000259" key="5">
    <source>
        <dbReference type="Pfam" id="PF08614"/>
    </source>
</evidence>
<dbReference type="InterPro" id="IPR015943">
    <property type="entry name" value="WD40/YVTN_repeat-like_dom_sf"/>
</dbReference>
<dbReference type="CDD" id="cd22887">
    <property type="entry name" value="Atg16_CCD"/>
    <property type="match status" value="1"/>
</dbReference>
<feature type="compositionally biased region" description="Low complexity" evidence="4">
    <location>
        <begin position="10"/>
        <end position="21"/>
    </location>
</feature>
<sequence>MEKLRGEIRSAGSGAAGQSTGNAGYIASLENRLAYQQEELSELHMKRGENAQLVVDLNMRLQQKEKLIQSQEERLTELKALNKTLTVENQQYRISRSELEELNLVLRDEYQALQLEFTHLEKKLRKVQDENQQMVEKLMKYKTSDAEKLNEENENFIRRVYLVFHLCLRLKERGRKKHAKLQKELEDAAKDMRGLSPDSNIPDCVPFATQFAVPNKVSMVFDAHEGEVSAVKWSPVGRVLATGGADRKLKLWDTSKASVESKGMLVGSNAGVMSIDYDYTGTLVLGASNDFAARVWTVSDQRLRVSQVRLPSDFQTNMKQNCMLRTRSMHPINS</sequence>
<keyword evidence="3" id="KW-0175">Coiled coil</keyword>
<feature type="repeat" description="WD" evidence="2">
    <location>
        <begin position="265"/>
        <end position="306"/>
    </location>
</feature>
<dbReference type="PROSITE" id="PS50082">
    <property type="entry name" value="WD_REPEATS_2"/>
    <property type="match status" value="2"/>
</dbReference>
<reference evidence="6 7" key="1">
    <citation type="submission" date="2024-07" db="EMBL/GenBank/DDBJ databases">
        <title>Chromosome-level genome assembly of the water stick insect Ranatra chinensis (Heteroptera: Nepidae).</title>
        <authorList>
            <person name="Liu X."/>
        </authorList>
    </citation>
    <scope>NUCLEOTIDE SEQUENCE [LARGE SCALE GENOMIC DNA]</scope>
    <source>
        <strain evidence="6">Cailab_2021Rc</strain>
        <tissue evidence="6">Muscle</tissue>
    </source>
</reference>
<proteinExistence type="inferred from homology"/>
<evidence type="ECO:0000256" key="4">
    <source>
        <dbReference type="SAM" id="MobiDB-lite"/>
    </source>
</evidence>
<dbReference type="Proteomes" id="UP001558652">
    <property type="component" value="Unassembled WGS sequence"/>
</dbReference>
<accession>A0ABD0YA00</accession>
<feature type="repeat" description="WD" evidence="2">
    <location>
        <begin position="221"/>
        <end position="262"/>
    </location>
</feature>
<protein>
    <recommendedName>
        <fullName evidence="5">Autophagy-related protein 16 domain-containing protein</fullName>
    </recommendedName>
</protein>
<dbReference type="SMART" id="SM00320">
    <property type="entry name" value="WD40"/>
    <property type="match status" value="2"/>
</dbReference>
<dbReference type="Pfam" id="PF08614">
    <property type="entry name" value="ATG16"/>
    <property type="match status" value="1"/>
</dbReference>
<dbReference type="AlphaFoldDB" id="A0ABD0YA00"/>
<dbReference type="InterPro" id="IPR001680">
    <property type="entry name" value="WD40_rpt"/>
</dbReference>
<feature type="coiled-coil region" evidence="3">
    <location>
        <begin position="26"/>
        <end position="144"/>
    </location>
</feature>
<dbReference type="InterPro" id="IPR036322">
    <property type="entry name" value="WD40_repeat_dom_sf"/>
</dbReference>
<dbReference type="Pfam" id="PF00400">
    <property type="entry name" value="WD40"/>
    <property type="match status" value="2"/>
</dbReference>
<dbReference type="PROSITE" id="PS50294">
    <property type="entry name" value="WD_REPEATS_REGION"/>
    <property type="match status" value="1"/>
</dbReference>
<comment type="similarity">
    <text evidence="1">Belongs to the WD repeat ATG16 family.</text>
</comment>
<name>A0ABD0YA00_9HEMI</name>
<gene>
    <name evidence="6" type="ORF">AAG570_006123</name>
</gene>
<dbReference type="PANTHER" id="PTHR19878">
    <property type="entry name" value="AUTOPHAGY PROTEIN 16-LIKE"/>
    <property type="match status" value="1"/>
</dbReference>
<dbReference type="SUPFAM" id="SSF50978">
    <property type="entry name" value="WD40 repeat-like"/>
    <property type="match status" value="1"/>
</dbReference>
<evidence type="ECO:0000256" key="2">
    <source>
        <dbReference type="PROSITE-ProRule" id="PRU00221"/>
    </source>
</evidence>
<dbReference type="EMBL" id="JBFDAA010000019">
    <property type="protein sequence ID" value="KAL1115833.1"/>
    <property type="molecule type" value="Genomic_DNA"/>
</dbReference>